<evidence type="ECO:0000256" key="1">
    <source>
        <dbReference type="SAM" id="Phobius"/>
    </source>
</evidence>
<protein>
    <submittedName>
        <fullName evidence="2">Uncharacterized protein</fullName>
    </submittedName>
</protein>
<dbReference type="AlphaFoldDB" id="A0A9X1TGG1"/>
<sequence>MTEIIIVTLRFLFALILGVATVVTVIMIGPFWLIFWIWKQLTEKKSRR</sequence>
<keyword evidence="1" id="KW-0812">Transmembrane</keyword>
<reference evidence="2" key="1">
    <citation type="submission" date="2021-12" db="EMBL/GenBank/DDBJ databases">
        <title>Novel species in genus Dyadobacter.</title>
        <authorList>
            <person name="Ma C."/>
        </authorList>
    </citation>
    <scope>NUCLEOTIDE SEQUENCE</scope>
    <source>
        <strain evidence="2">LJ419</strain>
    </source>
</reference>
<organism evidence="2 3">
    <name type="scientific">Dyadobacter chenwenxiniae</name>
    <dbReference type="NCBI Taxonomy" id="2906456"/>
    <lineage>
        <taxon>Bacteria</taxon>
        <taxon>Pseudomonadati</taxon>
        <taxon>Bacteroidota</taxon>
        <taxon>Cytophagia</taxon>
        <taxon>Cytophagales</taxon>
        <taxon>Spirosomataceae</taxon>
        <taxon>Dyadobacter</taxon>
    </lineage>
</organism>
<keyword evidence="1" id="KW-1133">Transmembrane helix</keyword>
<accession>A0A9X1TGG1</accession>
<keyword evidence="1" id="KW-0472">Membrane</keyword>
<comment type="caution">
    <text evidence="2">The sequence shown here is derived from an EMBL/GenBank/DDBJ whole genome shotgun (WGS) entry which is preliminary data.</text>
</comment>
<name>A0A9X1TGG1_9BACT</name>
<evidence type="ECO:0000313" key="2">
    <source>
        <dbReference type="EMBL" id="MCF0063594.1"/>
    </source>
</evidence>
<dbReference type="EMBL" id="JAJTTC010000005">
    <property type="protein sequence ID" value="MCF0063594.1"/>
    <property type="molecule type" value="Genomic_DNA"/>
</dbReference>
<feature type="transmembrane region" description="Helical" evidence="1">
    <location>
        <begin position="12"/>
        <end position="38"/>
    </location>
</feature>
<evidence type="ECO:0000313" key="3">
    <source>
        <dbReference type="Proteomes" id="UP001139000"/>
    </source>
</evidence>
<dbReference type="Proteomes" id="UP001139000">
    <property type="component" value="Unassembled WGS sequence"/>
</dbReference>
<keyword evidence="3" id="KW-1185">Reference proteome</keyword>
<dbReference type="RefSeq" id="WP_234606995.1">
    <property type="nucleotide sequence ID" value="NZ_CP094997.1"/>
</dbReference>
<proteinExistence type="predicted"/>
<gene>
    <name evidence="2" type="ORF">LXM26_18930</name>
</gene>